<accession>A0A1G4MGP0</accession>
<gene>
    <name evidence="3" type="ORF">LAFE_0G02388G</name>
</gene>
<dbReference type="FunFam" id="1.20.1260.60:FF:000002">
    <property type="entry name" value="Vacuolar protein sorting-associated protein IST1"/>
    <property type="match status" value="1"/>
</dbReference>
<keyword evidence="4" id="KW-1185">Reference proteome</keyword>
<dbReference type="OrthoDB" id="29853at2759"/>
<dbReference type="Pfam" id="PF03398">
    <property type="entry name" value="Ist1"/>
    <property type="match status" value="1"/>
</dbReference>
<dbReference type="Gene3D" id="1.20.1260.60">
    <property type="entry name" value="Vacuolar protein sorting-associated protein Ist1"/>
    <property type="match status" value="1"/>
</dbReference>
<dbReference type="EMBL" id="LT598486">
    <property type="protein sequence ID" value="SCW03075.1"/>
    <property type="molecule type" value="Genomic_DNA"/>
</dbReference>
<reference evidence="3 4" key="1">
    <citation type="submission" date="2016-03" db="EMBL/GenBank/DDBJ databases">
        <authorList>
            <person name="Devillers H."/>
        </authorList>
    </citation>
    <scope>NUCLEOTIDE SEQUENCE [LARGE SCALE GENOMIC DNA]</scope>
    <source>
        <strain evidence="3">CBS 6772</strain>
    </source>
</reference>
<dbReference type="Proteomes" id="UP000190831">
    <property type="component" value="Chromosome G"/>
</dbReference>
<organism evidence="3 4">
    <name type="scientific">Lachancea fermentati</name>
    <name type="common">Zygosaccharomyces fermentati</name>
    <dbReference type="NCBI Taxonomy" id="4955"/>
    <lineage>
        <taxon>Eukaryota</taxon>
        <taxon>Fungi</taxon>
        <taxon>Dikarya</taxon>
        <taxon>Ascomycota</taxon>
        <taxon>Saccharomycotina</taxon>
        <taxon>Saccharomycetes</taxon>
        <taxon>Saccharomycetales</taxon>
        <taxon>Saccharomycetaceae</taxon>
        <taxon>Lachancea</taxon>
    </lineage>
</organism>
<feature type="compositionally biased region" description="Basic and acidic residues" evidence="2">
    <location>
        <begin position="213"/>
        <end position="230"/>
    </location>
</feature>
<name>A0A1G4MGP0_LACFM</name>
<dbReference type="OMA" id="HEVREFT"/>
<protein>
    <submittedName>
        <fullName evidence="3">LAFE_0G02388g1_1</fullName>
    </submittedName>
</protein>
<dbReference type="STRING" id="4955.A0A1G4MGP0"/>
<evidence type="ECO:0000256" key="1">
    <source>
        <dbReference type="ARBA" id="ARBA00005536"/>
    </source>
</evidence>
<comment type="similarity">
    <text evidence="1">Belongs to the IST1 family.</text>
</comment>
<dbReference type="InterPro" id="IPR042277">
    <property type="entry name" value="IST1-like"/>
</dbReference>
<feature type="compositionally biased region" description="Acidic residues" evidence="2">
    <location>
        <begin position="189"/>
        <end position="208"/>
    </location>
</feature>
<feature type="region of interest" description="Disordered" evidence="2">
    <location>
        <begin position="183"/>
        <end position="259"/>
    </location>
</feature>
<dbReference type="PANTHER" id="PTHR12161">
    <property type="entry name" value="IST1 FAMILY MEMBER"/>
    <property type="match status" value="1"/>
</dbReference>
<dbReference type="AlphaFoldDB" id="A0A1G4MGP0"/>
<evidence type="ECO:0000313" key="4">
    <source>
        <dbReference type="Proteomes" id="UP000190831"/>
    </source>
</evidence>
<evidence type="ECO:0000313" key="3">
    <source>
        <dbReference type="EMBL" id="SCW03075.1"/>
    </source>
</evidence>
<dbReference type="PANTHER" id="PTHR12161:SF5">
    <property type="entry name" value="IST1 HOMOLOG"/>
    <property type="match status" value="1"/>
</dbReference>
<evidence type="ECO:0000256" key="2">
    <source>
        <dbReference type="SAM" id="MobiDB-lite"/>
    </source>
</evidence>
<sequence>MATQIPFNIKLKTTLKMCIQRLRYTQEKQQSLAKKSRRDAAKLLAEGKEQKAHYRVESLINDDIHIELLEILELYCELLHARIAILNSIVDEADLIENHVDDGINEAVRAVVYATLHAAEIKELQQAKDLITHKFGLDFLRAIVEDKIGVPEKILTKCSPRLPKEELVELYLSEIARTYEVPYSKLREESEDEDNDESTSSEGDEGGIGEEITNLKDETSVNTHDSDDNKPIVAVESDAIDDKSHPITVKKPRKNSDTVGAKLKIPDDIKRDVKIVTKKEKVFDTDLDELKKRFAALRR</sequence>
<dbReference type="InterPro" id="IPR005061">
    <property type="entry name" value="Ist1"/>
</dbReference>
<dbReference type="GO" id="GO:0015031">
    <property type="term" value="P:protein transport"/>
    <property type="evidence" value="ECO:0007669"/>
    <property type="project" value="InterPro"/>
</dbReference>
<proteinExistence type="inferred from homology"/>